<keyword evidence="1" id="KW-0678">Repressor</keyword>
<dbReference type="PROSITE" id="PS50937">
    <property type="entry name" value="HTH_MERR_2"/>
    <property type="match status" value="1"/>
</dbReference>
<dbReference type="InterPro" id="IPR009061">
    <property type="entry name" value="DNA-bd_dom_put_sf"/>
</dbReference>
<name>A0ABT9NNG7_9ACTN</name>
<protein>
    <submittedName>
        <fullName evidence="6">DNA-binding transcriptional MerR regulator</fullName>
    </submittedName>
</protein>
<evidence type="ECO:0000259" key="5">
    <source>
        <dbReference type="PROSITE" id="PS50937"/>
    </source>
</evidence>
<evidence type="ECO:0000256" key="4">
    <source>
        <dbReference type="ARBA" id="ARBA00023163"/>
    </source>
</evidence>
<feature type="domain" description="HTH merR-type" evidence="5">
    <location>
        <begin position="8"/>
        <end position="77"/>
    </location>
</feature>
<dbReference type="Pfam" id="PF13411">
    <property type="entry name" value="MerR_1"/>
    <property type="match status" value="1"/>
</dbReference>
<organism evidence="6 7">
    <name type="scientific">Nocardioides massiliensis</name>
    <dbReference type="NCBI Taxonomy" id="1325935"/>
    <lineage>
        <taxon>Bacteria</taxon>
        <taxon>Bacillati</taxon>
        <taxon>Actinomycetota</taxon>
        <taxon>Actinomycetes</taxon>
        <taxon>Propionibacteriales</taxon>
        <taxon>Nocardioidaceae</taxon>
        <taxon>Nocardioides</taxon>
    </lineage>
</organism>
<dbReference type="EMBL" id="JAUSQM010000001">
    <property type="protein sequence ID" value="MDP9821928.1"/>
    <property type="molecule type" value="Genomic_DNA"/>
</dbReference>
<dbReference type="Gene3D" id="1.10.1660.10">
    <property type="match status" value="1"/>
</dbReference>
<sequence length="281" mass="30072">MDQLSRPGLTISQVAAATGVSATTLRAWESRHGFPVVARERGRHRRYAAGAVDDVRRVLALRADGLTLDAAIGRVRAAVHPTDRTVFAAVRRLHPELPVQTLTKRTLLALSHAIENECCARASSPHLYAGFQRHRFLDSSASRWRELARTAEVAVVAATGVGDADRRTSLQVVEIPEDSPLAREWSVVCHAPDHSAALAAWELPGQEGVADGRRRFEAVWSLDPAVVADAAVAAHRLLGGLGVADVPAPPPARLPDARESAAWGLAASVLLRALAEVDTAH</sequence>
<proteinExistence type="predicted"/>
<dbReference type="SUPFAM" id="SSF46955">
    <property type="entry name" value="Putative DNA-binding domain"/>
    <property type="match status" value="1"/>
</dbReference>
<comment type="caution">
    <text evidence="6">The sequence shown here is derived from an EMBL/GenBank/DDBJ whole genome shotgun (WGS) entry which is preliminary data.</text>
</comment>
<dbReference type="Proteomes" id="UP001240447">
    <property type="component" value="Unassembled WGS sequence"/>
</dbReference>
<evidence type="ECO:0000313" key="7">
    <source>
        <dbReference type="Proteomes" id="UP001240447"/>
    </source>
</evidence>
<evidence type="ECO:0000256" key="2">
    <source>
        <dbReference type="ARBA" id="ARBA00023015"/>
    </source>
</evidence>
<dbReference type="SMART" id="SM00422">
    <property type="entry name" value="HTH_MERR"/>
    <property type="match status" value="1"/>
</dbReference>
<keyword evidence="3 6" id="KW-0238">DNA-binding</keyword>
<evidence type="ECO:0000256" key="1">
    <source>
        <dbReference type="ARBA" id="ARBA00022491"/>
    </source>
</evidence>
<keyword evidence="7" id="KW-1185">Reference proteome</keyword>
<dbReference type="Pfam" id="PF10069">
    <property type="entry name" value="DICT"/>
    <property type="match status" value="1"/>
</dbReference>
<gene>
    <name evidence="6" type="ORF">J2S59_001737</name>
</gene>
<dbReference type="InterPro" id="IPR019278">
    <property type="entry name" value="DICT_dom"/>
</dbReference>
<dbReference type="InterPro" id="IPR000551">
    <property type="entry name" value="MerR-type_HTH_dom"/>
</dbReference>
<dbReference type="GO" id="GO:0003677">
    <property type="term" value="F:DNA binding"/>
    <property type="evidence" value="ECO:0007669"/>
    <property type="project" value="UniProtKB-KW"/>
</dbReference>
<dbReference type="InterPro" id="IPR047057">
    <property type="entry name" value="MerR_fam"/>
</dbReference>
<keyword evidence="4" id="KW-0804">Transcription</keyword>
<evidence type="ECO:0000256" key="3">
    <source>
        <dbReference type="ARBA" id="ARBA00023125"/>
    </source>
</evidence>
<keyword evidence="2" id="KW-0805">Transcription regulation</keyword>
<evidence type="ECO:0000313" key="6">
    <source>
        <dbReference type="EMBL" id="MDP9821928.1"/>
    </source>
</evidence>
<accession>A0ABT9NNG7</accession>
<dbReference type="PANTHER" id="PTHR30204:SF69">
    <property type="entry name" value="MERR-FAMILY TRANSCRIPTIONAL REGULATOR"/>
    <property type="match status" value="1"/>
</dbReference>
<dbReference type="PANTHER" id="PTHR30204">
    <property type="entry name" value="REDOX-CYCLING DRUG-SENSING TRANSCRIPTIONAL ACTIVATOR SOXR"/>
    <property type="match status" value="1"/>
</dbReference>
<reference evidence="6 7" key="1">
    <citation type="submission" date="2023-07" db="EMBL/GenBank/DDBJ databases">
        <title>Sequencing the genomes of 1000 actinobacteria strains.</title>
        <authorList>
            <person name="Klenk H.-P."/>
        </authorList>
    </citation>
    <scope>NUCLEOTIDE SEQUENCE [LARGE SCALE GENOMIC DNA]</scope>
    <source>
        <strain evidence="6 7">GD13</strain>
    </source>
</reference>
<dbReference type="RefSeq" id="WP_181641866.1">
    <property type="nucleotide sequence ID" value="NZ_CCXJ01000249.1"/>
</dbReference>